<evidence type="ECO:0000256" key="1">
    <source>
        <dbReference type="SAM" id="Phobius"/>
    </source>
</evidence>
<dbReference type="AlphaFoldDB" id="A0A2T0X9D3"/>
<feature type="transmembrane region" description="Helical" evidence="1">
    <location>
        <begin position="32"/>
        <end position="52"/>
    </location>
</feature>
<accession>A0A2T0X9D3</accession>
<keyword evidence="1" id="KW-1133">Transmembrane helix</keyword>
<dbReference type="Proteomes" id="UP000238801">
    <property type="component" value="Unassembled WGS sequence"/>
</dbReference>
<name>A0A2T0X9D3_9RHOB</name>
<gene>
    <name evidence="2" type="ORF">BCF33_1160</name>
</gene>
<dbReference type="RefSeq" id="WP_106159906.1">
    <property type="nucleotide sequence ID" value="NZ_PVTT01000001.1"/>
</dbReference>
<comment type="caution">
    <text evidence="2">The sequence shown here is derived from an EMBL/GenBank/DDBJ whole genome shotgun (WGS) entry which is preliminary data.</text>
</comment>
<keyword evidence="3" id="KW-1185">Reference proteome</keyword>
<keyword evidence="1" id="KW-0472">Membrane</keyword>
<organism evidence="2 3">
    <name type="scientific">Hasllibacter halocynthiae</name>
    <dbReference type="NCBI Taxonomy" id="595589"/>
    <lineage>
        <taxon>Bacteria</taxon>
        <taxon>Pseudomonadati</taxon>
        <taxon>Pseudomonadota</taxon>
        <taxon>Alphaproteobacteria</taxon>
        <taxon>Rhodobacterales</taxon>
        <taxon>Roseobacteraceae</taxon>
        <taxon>Hasllibacter</taxon>
    </lineage>
</organism>
<sequence>MRSGRLLTVLTAALGAVAGALIAAFALGTGTAGTFLGAAAGALVAVIDLFILSKFLKSRRDAE</sequence>
<evidence type="ECO:0000313" key="3">
    <source>
        <dbReference type="Proteomes" id="UP000238801"/>
    </source>
</evidence>
<proteinExistence type="predicted"/>
<reference evidence="2 3" key="1">
    <citation type="submission" date="2018-03" db="EMBL/GenBank/DDBJ databases">
        <title>Genomic Encyclopedia of Archaeal and Bacterial Type Strains, Phase II (KMG-II): from individual species to whole genera.</title>
        <authorList>
            <person name="Goeker M."/>
        </authorList>
    </citation>
    <scope>NUCLEOTIDE SEQUENCE [LARGE SCALE GENOMIC DNA]</scope>
    <source>
        <strain evidence="2 3">DSM 29318</strain>
    </source>
</reference>
<protein>
    <submittedName>
        <fullName evidence="2">Uncharacterized protein</fullName>
    </submittedName>
</protein>
<evidence type="ECO:0000313" key="2">
    <source>
        <dbReference type="EMBL" id="PRY95539.1"/>
    </source>
</evidence>
<keyword evidence="1" id="KW-0812">Transmembrane</keyword>
<dbReference type="EMBL" id="PVTT01000001">
    <property type="protein sequence ID" value="PRY95539.1"/>
    <property type="molecule type" value="Genomic_DNA"/>
</dbReference>